<dbReference type="EMBL" id="CAJNOE010005115">
    <property type="protein sequence ID" value="CAF1517401.1"/>
    <property type="molecule type" value="Genomic_DNA"/>
</dbReference>
<protein>
    <submittedName>
        <fullName evidence="1">Uncharacterized protein</fullName>
    </submittedName>
</protein>
<comment type="caution">
    <text evidence="1">The sequence shown here is derived from an EMBL/GenBank/DDBJ whole genome shotgun (WGS) entry which is preliminary data.</text>
</comment>
<feature type="non-terminal residue" evidence="1">
    <location>
        <position position="11"/>
    </location>
</feature>
<evidence type="ECO:0000313" key="3">
    <source>
        <dbReference type="Proteomes" id="UP000663860"/>
    </source>
</evidence>
<reference evidence="1" key="1">
    <citation type="submission" date="2021-02" db="EMBL/GenBank/DDBJ databases">
        <authorList>
            <person name="Nowell W R."/>
        </authorList>
    </citation>
    <scope>NUCLEOTIDE SEQUENCE</scope>
</reference>
<dbReference type="Proteomes" id="UP000663868">
    <property type="component" value="Unassembled WGS sequence"/>
</dbReference>
<sequence>MGDVIRIKIVW</sequence>
<proteinExistence type="predicted"/>
<evidence type="ECO:0000313" key="2">
    <source>
        <dbReference type="EMBL" id="CAF4424341.1"/>
    </source>
</evidence>
<gene>
    <name evidence="1" type="ORF">IZO911_LOCUS45738</name>
    <name evidence="2" type="ORF">KXQ929_LOCUS52393</name>
</gene>
<organism evidence="1 3">
    <name type="scientific">Adineta steineri</name>
    <dbReference type="NCBI Taxonomy" id="433720"/>
    <lineage>
        <taxon>Eukaryota</taxon>
        <taxon>Metazoa</taxon>
        <taxon>Spiralia</taxon>
        <taxon>Gnathifera</taxon>
        <taxon>Rotifera</taxon>
        <taxon>Eurotatoria</taxon>
        <taxon>Bdelloidea</taxon>
        <taxon>Adinetida</taxon>
        <taxon>Adinetidae</taxon>
        <taxon>Adineta</taxon>
    </lineage>
</organism>
<accession>A0A815UI60</accession>
<evidence type="ECO:0000313" key="1">
    <source>
        <dbReference type="EMBL" id="CAF1517401.1"/>
    </source>
</evidence>
<dbReference type="Proteomes" id="UP000663860">
    <property type="component" value="Unassembled WGS sequence"/>
</dbReference>
<dbReference type="EMBL" id="CAJOBB010027643">
    <property type="protein sequence ID" value="CAF4424341.1"/>
    <property type="molecule type" value="Genomic_DNA"/>
</dbReference>
<name>A0A815UI60_9BILA</name>